<dbReference type="SUPFAM" id="SSF56784">
    <property type="entry name" value="HAD-like"/>
    <property type="match status" value="1"/>
</dbReference>
<dbReference type="GO" id="GO:0050308">
    <property type="term" value="F:sugar-phosphatase activity"/>
    <property type="evidence" value="ECO:0007669"/>
    <property type="project" value="TreeGrafter"/>
</dbReference>
<dbReference type="InterPro" id="IPR051806">
    <property type="entry name" value="HAD-like_SPP"/>
</dbReference>
<evidence type="ECO:0000313" key="1">
    <source>
        <dbReference type="EMBL" id="SHO43763.1"/>
    </source>
</evidence>
<organism evidence="1 2">
    <name type="scientific">Desulfopila aestuarii DSM 18488</name>
    <dbReference type="NCBI Taxonomy" id="1121416"/>
    <lineage>
        <taxon>Bacteria</taxon>
        <taxon>Pseudomonadati</taxon>
        <taxon>Thermodesulfobacteriota</taxon>
        <taxon>Desulfobulbia</taxon>
        <taxon>Desulfobulbales</taxon>
        <taxon>Desulfocapsaceae</taxon>
        <taxon>Desulfopila</taxon>
    </lineage>
</organism>
<dbReference type="NCBIfam" id="TIGR01509">
    <property type="entry name" value="HAD-SF-IA-v3"/>
    <property type="match status" value="1"/>
</dbReference>
<dbReference type="STRING" id="1121416.SAMN02745220_00503"/>
<dbReference type="InterPro" id="IPR006439">
    <property type="entry name" value="HAD-SF_hydro_IA"/>
</dbReference>
<proteinExistence type="predicted"/>
<dbReference type="SFLD" id="SFLDG01129">
    <property type="entry name" value="C1.5:_HAD__Beta-PGM__Phosphata"/>
    <property type="match status" value="1"/>
</dbReference>
<evidence type="ECO:0000313" key="2">
    <source>
        <dbReference type="Proteomes" id="UP000184603"/>
    </source>
</evidence>
<accession>A0A1M7XY86</accession>
<protein>
    <submittedName>
        <fullName evidence="1">Haloacid dehalogenase superfamily, subfamily IA, variant 3 with third motif having DD or ED</fullName>
    </submittedName>
</protein>
<dbReference type="PRINTS" id="PR00413">
    <property type="entry name" value="HADHALOGNASE"/>
</dbReference>
<dbReference type="PANTHER" id="PTHR43481:SF4">
    <property type="entry name" value="GLYCEROL-1-PHOSPHATE PHOSPHOHYDROLASE 1-RELATED"/>
    <property type="match status" value="1"/>
</dbReference>
<dbReference type="Pfam" id="PF00702">
    <property type="entry name" value="Hydrolase"/>
    <property type="match status" value="1"/>
</dbReference>
<dbReference type="PANTHER" id="PTHR43481">
    <property type="entry name" value="FRUCTOSE-1-PHOSPHATE PHOSPHATASE"/>
    <property type="match status" value="1"/>
</dbReference>
<dbReference type="OrthoDB" id="414934at2"/>
<dbReference type="EMBL" id="FRFE01000002">
    <property type="protein sequence ID" value="SHO43763.1"/>
    <property type="molecule type" value="Genomic_DNA"/>
</dbReference>
<dbReference type="InterPro" id="IPR036412">
    <property type="entry name" value="HAD-like_sf"/>
</dbReference>
<dbReference type="Gene3D" id="1.10.150.240">
    <property type="entry name" value="Putative phosphatase, domain 2"/>
    <property type="match status" value="1"/>
</dbReference>
<reference evidence="1 2" key="1">
    <citation type="submission" date="2016-12" db="EMBL/GenBank/DDBJ databases">
        <authorList>
            <person name="Song W.-J."/>
            <person name="Kurnit D.M."/>
        </authorList>
    </citation>
    <scope>NUCLEOTIDE SEQUENCE [LARGE SCALE GENOMIC DNA]</scope>
    <source>
        <strain evidence="1 2">DSM 18488</strain>
    </source>
</reference>
<keyword evidence="2" id="KW-1185">Reference proteome</keyword>
<dbReference type="RefSeq" id="WP_073611872.1">
    <property type="nucleotide sequence ID" value="NZ_FRFE01000002.1"/>
</dbReference>
<dbReference type="InterPro" id="IPR023214">
    <property type="entry name" value="HAD_sf"/>
</dbReference>
<dbReference type="SFLD" id="SFLDS00003">
    <property type="entry name" value="Haloacid_Dehalogenase"/>
    <property type="match status" value="1"/>
</dbReference>
<dbReference type="AlphaFoldDB" id="A0A1M7XY86"/>
<dbReference type="CDD" id="cd07505">
    <property type="entry name" value="HAD_BPGM-like"/>
    <property type="match status" value="1"/>
</dbReference>
<sequence>MSSLLHGIKGILFDFNGTLLLDSPLHEEAWIIMSAKLRETPFTAEEFRLTGHGRTNKAIITDLLGREPDKEELGNIVEEKESYYRKMCLENTETFRLAPGVIPFLDSLQDAGFPITIATGSYSVNVDFYFQHLHLAKWFNRSQVVYDDGSYPGKPAPDVFLLAAEKLNLAPADCLVFEDSYMGIRAAYRAGAAKIVAVEPYLDQTKMTIPTQDIVFCQGFSNPLIESLIAMMDTKSQRI</sequence>
<gene>
    <name evidence="1" type="ORF">SAMN02745220_00503</name>
</gene>
<dbReference type="Proteomes" id="UP000184603">
    <property type="component" value="Unassembled WGS sequence"/>
</dbReference>
<dbReference type="Gene3D" id="3.40.50.1000">
    <property type="entry name" value="HAD superfamily/HAD-like"/>
    <property type="match status" value="1"/>
</dbReference>
<name>A0A1M7XY86_9BACT</name>
<dbReference type="InterPro" id="IPR023198">
    <property type="entry name" value="PGP-like_dom2"/>
</dbReference>